<proteinExistence type="predicted"/>
<feature type="compositionally biased region" description="Basic residues" evidence="1">
    <location>
        <begin position="60"/>
        <end position="71"/>
    </location>
</feature>
<feature type="region of interest" description="Disordered" evidence="1">
    <location>
        <begin position="1"/>
        <end position="40"/>
    </location>
</feature>
<feature type="compositionally biased region" description="Polar residues" evidence="1">
    <location>
        <begin position="10"/>
        <end position="19"/>
    </location>
</feature>
<protein>
    <submittedName>
        <fullName evidence="2">Uncharacterized protein</fullName>
    </submittedName>
</protein>
<accession>A0A7I8LDV0</accession>
<evidence type="ECO:0000313" key="2">
    <source>
        <dbReference type="EMBL" id="CAA7408030.1"/>
    </source>
</evidence>
<evidence type="ECO:0000256" key="1">
    <source>
        <dbReference type="SAM" id="MobiDB-lite"/>
    </source>
</evidence>
<dbReference type="AlphaFoldDB" id="A0A7I8LDV0"/>
<organism evidence="2 3">
    <name type="scientific">Spirodela intermedia</name>
    <name type="common">Intermediate duckweed</name>
    <dbReference type="NCBI Taxonomy" id="51605"/>
    <lineage>
        <taxon>Eukaryota</taxon>
        <taxon>Viridiplantae</taxon>
        <taxon>Streptophyta</taxon>
        <taxon>Embryophyta</taxon>
        <taxon>Tracheophyta</taxon>
        <taxon>Spermatophyta</taxon>
        <taxon>Magnoliopsida</taxon>
        <taxon>Liliopsida</taxon>
        <taxon>Araceae</taxon>
        <taxon>Lemnoideae</taxon>
        <taxon>Spirodela</taxon>
    </lineage>
</organism>
<reference evidence="2" key="1">
    <citation type="submission" date="2020-02" db="EMBL/GenBank/DDBJ databases">
        <authorList>
            <person name="Scholz U."/>
            <person name="Mascher M."/>
            <person name="Fiebig A."/>
        </authorList>
    </citation>
    <scope>NUCLEOTIDE SEQUENCE</scope>
</reference>
<gene>
    <name evidence="2" type="ORF">SI8410_14018708</name>
</gene>
<name>A0A7I8LDV0_SPIIN</name>
<dbReference type="Proteomes" id="UP000663760">
    <property type="component" value="Chromosome 14"/>
</dbReference>
<keyword evidence="3" id="KW-1185">Reference proteome</keyword>
<feature type="region of interest" description="Disordered" evidence="1">
    <location>
        <begin position="54"/>
        <end position="79"/>
    </location>
</feature>
<evidence type="ECO:0000313" key="3">
    <source>
        <dbReference type="Proteomes" id="UP000663760"/>
    </source>
</evidence>
<sequence>MPRREAWNRSLGSSPTSERLTFRPVAYVPPPPPGDPLSTRRKLTWRTLPVTPVTLVGAQGRRRRGRRRHHGGGGGGGRGPCKACCVVCGSDSLFWR</sequence>
<dbReference type="EMBL" id="LR746277">
    <property type="protein sequence ID" value="CAA7408030.1"/>
    <property type="molecule type" value="Genomic_DNA"/>
</dbReference>